<protein>
    <recommendedName>
        <fullName evidence="2">Sulfotransferase family protein</fullName>
    </recommendedName>
</protein>
<accession>B2NIA9</accession>
<dbReference type="Gene3D" id="3.40.50.300">
    <property type="entry name" value="P-loop containing nucleotide triphosphate hydrolases"/>
    <property type="match status" value="1"/>
</dbReference>
<evidence type="ECO:0000313" key="1">
    <source>
        <dbReference type="EMBL" id="BAG31973.1"/>
    </source>
</evidence>
<evidence type="ECO:0008006" key="2">
    <source>
        <dbReference type="Google" id="ProtNLM"/>
    </source>
</evidence>
<dbReference type="InterPro" id="IPR027417">
    <property type="entry name" value="P-loop_NTPase"/>
</dbReference>
<name>B2NIA9_MYCIT</name>
<proteinExistence type="predicted"/>
<dbReference type="Pfam" id="PF13469">
    <property type="entry name" value="Sulfotransfer_3"/>
    <property type="match status" value="1"/>
</dbReference>
<dbReference type="AlphaFoldDB" id="B2NIA9"/>
<reference evidence="1" key="1">
    <citation type="journal article" date="2008" name="J. Bacteriol.">
        <title>Structural analysis and biosynthesis gene cluster of an antigenic glycopeptidolipid from Mycobacterium intracellulare.</title>
        <authorList>
            <person name="Fujiwara N."/>
            <person name="Nakata N."/>
            <person name="Naka T."/>
            <person name="Yano I."/>
            <person name="Doe M."/>
            <person name="Chatterjee D."/>
            <person name="McNeil M."/>
            <person name="Brennan P.J."/>
            <person name="Kobayashi K."/>
            <person name="Makino M."/>
            <person name="Matsumoto S."/>
            <person name="Ogura H."/>
            <person name="Maeda S."/>
        </authorList>
    </citation>
    <scope>NUCLEOTIDE SEQUENCE</scope>
</reference>
<dbReference type="EMBL" id="AB355138">
    <property type="protein sequence ID" value="BAG31973.1"/>
    <property type="molecule type" value="Genomic_DNA"/>
</dbReference>
<organism evidence="1">
    <name type="scientific">Mycobacterium intracellulare</name>
    <dbReference type="NCBI Taxonomy" id="1767"/>
    <lineage>
        <taxon>Bacteria</taxon>
        <taxon>Bacillati</taxon>
        <taxon>Actinomycetota</taxon>
        <taxon>Actinomycetes</taxon>
        <taxon>Mycobacteriales</taxon>
        <taxon>Mycobacteriaceae</taxon>
        <taxon>Mycobacterium</taxon>
        <taxon>Mycobacterium avium complex (MAC)</taxon>
    </lineage>
</organism>
<sequence length="358" mass="40665">MPRRCPASPLNRHDVPLSVHAAPTGIRRRPVALFVLGMPRSGTSALTRVLSLCGATLPPELEVADSYNPRGYWEPRETHHLNGHMLRSHYSTDADPSLRLQEDGAIGVEEKTAFIDKIKAFLTTLPYAPLVVIKDLYITALSEMWFAAARQAGFDIAVVVALRRPQEVIASVAASRRLSPELPHALPSAMWLKYNLLAERNTRGVPRVFVEYANLLDDWRREIKRISAALGIDLAHRDECAIDEFLTRDLHRNRDYGPVPEPFGTDWVSTVYQTARAAARDEPWQESALNRVYDAYRASEHAFRTAFRDFSEDFRDQMPPPNAVLLRLLPRRNVIIELRRHGGVRGLSIEVRRRRDAR</sequence>
<dbReference type="SUPFAM" id="SSF52540">
    <property type="entry name" value="P-loop containing nucleoside triphosphate hydrolases"/>
    <property type="match status" value="1"/>
</dbReference>